<dbReference type="GO" id="GO:0071163">
    <property type="term" value="P:DNA replication preinitiation complex assembly"/>
    <property type="evidence" value="ECO:0007669"/>
    <property type="project" value="InterPro"/>
</dbReference>
<dbReference type="EMBL" id="JABCRI010000010">
    <property type="protein sequence ID" value="KAF8398652.1"/>
    <property type="molecule type" value="Genomic_DNA"/>
</dbReference>
<evidence type="ECO:0000256" key="1">
    <source>
        <dbReference type="ARBA" id="ARBA00008356"/>
    </source>
</evidence>
<comment type="caution">
    <text evidence="4">The sequence shown here is derived from an EMBL/GenBank/DDBJ whole genome shotgun (WGS) entry which is preliminary data.</text>
</comment>
<evidence type="ECO:0000259" key="3">
    <source>
        <dbReference type="SMART" id="SM01075"/>
    </source>
</evidence>
<dbReference type="PANTHER" id="PTHR28637">
    <property type="entry name" value="DNA REPLICATION FACTOR CDT1"/>
    <property type="match status" value="1"/>
</dbReference>
<dbReference type="InterPro" id="IPR038090">
    <property type="entry name" value="Cdt1_C_WH_dom_sf"/>
</dbReference>
<dbReference type="Pfam" id="PF16679">
    <property type="entry name" value="CDT1_C"/>
    <property type="match status" value="1"/>
</dbReference>
<feature type="domain" description="CDT1 Geminin-binding" evidence="3">
    <location>
        <begin position="49"/>
        <end position="178"/>
    </location>
</feature>
<dbReference type="PANTHER" id="PTHR28637:SF13">
    <property type="entry name" value="EXPRESSED PROTEIN"/>
    <property type="match status" value="1"/>
</dbReference>
<dbReference type="GO" id="GO:0030174">
    <property type="term" value="P:regulation of DNA-templated DNA replication initiation"/>
    <property type="evidence" value="ECO:0007669"/>
    <property type="project" value="InterPro"/>
</dbReference>
<comment type="similarity">
    <text evidence="1">Belongs to the Cdt1 family.</text>
</comment>
<dbReference type="GO" id="GO:0005634">
    <property type="term" value="C:nucleus"/>
    <property type="evidence" value="ECO:0007669"/>
    <property type="project" value="TreeGrafter"/>
</dbReference>
<proteinExistence type="inferred from homology"/>
<dbReference type="AlphaFoldDB" id="A0A834Z2R8"/>
<dbReference type="GO" id="GO:0003677">
    <property type="term" value="F:DNA binding"/>
    <property type="evidence" value="ECO:0007669"/>
    <property type="project" value="InterPro"/>
</dbReference>
<dbReference type="Proteomes" id="UP000655225">
    <property type="component" value="Unassembled WGS sequence"/>
</dbReference>
<gene>
    <name evidence="4" type="ORF">HHK36_014507</name>
</gene>
<dbReference type="Gene3D" id="1.10.10.1420">
    <property type="entry name" value="DNA replication factor Cdt1, C-terminal WH domain"/>
    <property type="match status" value="1"/>
</dbReference>
<name>A0A834Z2R8_TETSI</name>
<protein>
    <recommendedName>
        <fullName evidence="3">CDT1 Geminin-binding domain-containing protein</fullName>
    </recommendedName>
</protein>
<evidence type="ECO:0000313" key="5">
    <source>
        <dbReference type="Proteomes" id="UP000655225"/>
    </source>
</evidence>
<dbReference type="InterPro" id="IPR014939">
    <property type="entry name" value="CDT1_Gemini-bd-like"/>
</dbReference>
<dbReference type="OMA" id="THPEGCD"/>
<dbReference type="CDD" id="cd08674">
    <property type="entry name" value="Cdt1_m"/>
    <property type="match status" value="1"/>
</dbReference>
<keyword evidence="2" id="KW-0131">Cell cycle</keyword>
<reference evidence="4 5" key="1">
    <citation type="submission" date="2020-04" db="EMBL/GenBank/DDBJ databases">
        <title>Plant Genome Project.</title>
        <authorList>
            <person name="Zhang R.-G."/>
        </authorList>
    </citation>
    <scope>NUCLEOTIDE SEQUENCE [LARGE SCALE GENOMIC DNA]</scope>
    <source>
        <strain evidence="4">YNK0</strain>
        <tissue evidence="4">Leaf</tissue>
    </source>
</reference>
<dbReference type="InterPro" id="IPR036390">
    <property type="entry name" value="WH_DNA-bd_sf"/>
</dbReference>
<dbReference type="InterPro" id="IPR045173">
    <property type="entry name" value="Cdt1"/>
</dbReference>
<organism evidence="4 5">
    <name type="scientific">Tetracentron sinense</name>
    <name type="common">Spur-leaf</name>
    <dbReference type="NCBI Taxonomy" id="13715"/>
    <lineage>
        <taxon>Eukaryota</taxon>
        <taxon>Viridiplantae</taxon>
        <taxon>Streptophyta</taxon>
        <taxon>Embryophyta</taxon>
        <taxon>Tracheophyta</taxon>
        <taxon>Spermatophyta</taxon>
        <taxon>Magnoliopsida</taxon>
        <taxon>Trochodendrales</taxon>
        <taxon>Trochodendraceae</taxon>
        <taxon>Tetracentron</taxon>
    </lineage>
</organism>
<dbReference type="SMART" id="SM01075">
    <property type="entry name" value="CDT1"/>
    <property type="match status" value="1"/>
</dbReference>
<dbReference type="OrthoDB" id="341730at2759"/>
<sequence>MEQIREESMQNVLDFECKSQDSVNEFASLTPLKTTEPLWSKNKEEAVKLLDQYKNIAEFFDRMNSSLRLLTLCKKLPTFQNICTQVEILTKRKFSYNHLAQIKYILPEVVQIEKILMHDKKTLCMKEDMKITLVFDVVEACPDQSAFMGLREVFRARLLDFFNTHPEGCDIPEAMLPDPFNQRSHMPEPLPMESSIKFQPTSIEHELLSDPSHLSPSFSRRFSKKTIVPETEKTKLLASPVPLLYVNSSNETSQDTQSPQQKEFSYLLSKSTNIKSPAELIFSPKSSINSIARESPPLKLDLISDNMMVETPAQLTPKRLIPISDDMRNTHTTETGKPCHISAKRSLVFSHLEGDESDLDTTVGEANKCSAVHNTSLQTVATKSVLDEEDVNRAPSVVLQKVEENKLRIVKDCKMSQQMLASLPDLLNLIHRVFQSAKCSSITKHELMHKIISNNCDIVDRREVEEQLELLEELVPDWICRKLLPSGDLFYSIKEVPDLELVRSKLTSHVNRL</sequence>
<dbReference type="GO" id="GO:0000278">
    <property type="term" value="P:mitotic cell cycle"/>
    <property type="evidence" value="ECO:0007669"/>
    <property type="project" value="TreeGrafter"/>
</dbReference>
<dbReference type="GO" id="GO:0070182">
    <property type="term" value="F:DNA polymerase binding"/>
    <property type="evidence" value="ECO:0007669"/>
    <property type="project" value="TreeGrafter"/>
</dbReference>
<evidence type="ECO:0000256" key="2">
    <source>
        <dbReference type="ARBA" id="ARBA00023306"/>
    </source>
</evidence>
<accession>A0A834Z2R8</accession>
<dbReference type="GO" id="GO:0000076">
    <property type="term" value="P:DNA replication checkpoint signaling"/>
    <property type="evidence" value="ECO:0007669"/>
    <property type="project" value="TreeGrafter"/>
</dbReference>
<dbReference type="SUPFAM" id="SSF46785">
    <property type="entry name" value="Winged helix' DNA-binding domain"/>
    <property type="match status" value="1"/>
</dbReference>
<evidence type="ECO:0000313" key="4">
    <source>
        <dbReference type="EMBL" id="KAF8398652.1"/>
    </source>
</evidence>
<keyword evidence="5" id="KW-1185">Reference proteome</keyword>
<dbReference type="InterPro" id="IPR032054">
    <property type="entry name" value="Cdt1_C"/>
</dbReference>
<dbReference type="Pfam" id="PF08839">
    <property type="entry name" value="CDT1"/>
    <property type="match status" value="1"/>
</dbReference>